<name>A0A067D440_SAPPC</name>
<evidence type="ECO:0000256" key="5">
    <source>
        <dbReference type="ARBA" id="ARBA00023004"/>
    </source>
</evidence>
<dbReference type="Pfam" id="PF00067">
    <property type="entry name" value="p450"/>
    <property type="match status" value="1"/>
</dbReference>
<dbReference type="GO" id="GO:0005506">
    <property type="term" value="F:iron ion binding"/>
    <property type="evidence" value="ECO:0007669"/>
    <property type="project" value="InterPro"/>
</dbReference>
<dbReference type="KEGG" id="spar:SPRG_01666"/>
<keyword evidence="9" id="KW-1185">Reference proteome</keyword>
<evidence type="ECO:0000256" key="3">
    <source>
        <dbReference type="ARBA" id="ARBA00022723"/>
    </source>
</evidence>
<dbReference type="Proteomes" id="UP000030745">
    <property type="component" value="Unassembled WGS sequence"/>
</dbReference>
<accession>A0A067D440</accession>
<dbReference type="PANTHER" id="PTHR24291:SF50">
    <property type="entry name" value="BIFUNCTIONAL ALBAFLAVENONE MONOOXYGENASE_TERPENE SYNTHASE"/>
    <property type="match status" value="1"/>
</dbReference>
<dbReference type="EMBL" id="KK583192">
    <property type="protein sequence ID" value="KDO33787.1"/>
    <property type="molecule type" value="Genomic_DNA"/>
</dbReference>
<dbReference type="SUPFAM" id="SSF48264">
    <property type="entry name" value="Cytochrome P450"/>
    <property type="match status" value="1"/>
</dbReference>
<dbReference type="InterPro" id="IPR036396">
    <property type="entry name" value="Cyt_P450_sf"/>
</dbReference>
<dbReference type="InterPro" id="IPR001128">
    <property type="entry name" value="Cyt_P450"/>
</dbReference>
<dbReference type="PANTHER" id="PTHR24291">
    <property type="entry name" value="CYTOCHROME P450 FAMILY 4"/>
    <property type="match status" value="1"/>
</dbReference>
<evidence type="ECO:0000256" key="7">
    <source>
        <dbReference type="RuleBase" id="RU000461"/>
    </source>
</evidence>
<dbReference type="GO" id="GO:0020037">
    <property type="term" value="F:heme binding"/>
    <property type="evidence" value="ECO:0007669"/>
    <property type="project" value="InterPro"/>
</dbReference>
<dbReference type="AlphaFoldDB" id="A0A067D440"/>
<dbReference type="InterPro" id="IPR017972">
    <property type="entry name" value="Cyt_P450_CS"/>
</dbReference>
<evidence type="ECO:0000256" key="4">
    <source>
        <dbReference type="ARBA" id="ARBA00023002"/>
    </source>
</evidence>
<evidence type="ECO:0000256" key="2">
    <source>
        <dbReference type="ARBA" id="ARBA00022617"/>
    </source>
</evidence>
<dbReference type="GO" id="GO:0004497">
    <property type="term" value="F:monooxygenase activity"/>
    <property type="evidence" value="ECO:0007669"/>
    <property type="project" value="UniProtKB-KW"/>
</dbReference>
<evidence type="ECO:0008006" key="10">
    <source>
        <dbReference type="Google" id="ProtNLM"/>
    </source>
</evidence>
<protein>
    <recommendedName>
        <fullName evidence="10">Cytochrome P450</fullName>
    </recommendedName>
</protein>
<evidence type="ECO:0000256" key="6">
    <source>
        <dbReference type="ARBA" id="ARBA00023033"/>
    </source>
</evidence>
<evidence type="ECO:0000256" key="1">
    <source>
        <dbReference type="ARBA" id="ARBA00010617"/>
    </source>
</evidence>
<dbReference type="Gene3D" id="1.10.630.10">
    <property type="entry name" value="Cytochrome P450"/>
    <property type="match status" value="1"/>
</dbReference>
<reference evidence="8 9" key="1">
    <citation type="journal article" date="2013" name="PLoS Genet.">
        <title>Distinctive expansion of potential virulence genes in the genome of the oomycete fish pathogen Saprolegnia parasitica.</title>
        <authorList>
            <person name="Jiang R.H."/>
            <person name="de Bruijn I."/>
            <person name="Haas B.J."/>
            <person name="Belmonte R."/>
            <person name="Lobach L."/>
            <person name="Christie J."/>
            <person name="van den Ackerveken G."/>
            <person name="Bottin A."/>
            <person name="Bulone V."/>
            <person name="Diaz-Moreno S.M."/>
            <person name="Dumas B."/>
            <person name="Fan L."/>
            <person name="Gaulin E."/>
            <person name="Govers F."/>
            <person name="Grenville-Briggs L.J."/>
            <person name="Horner N.R."/>
            <person name="Levin J.Z."/>
            <person name="Mammella M."/>
            <person name="Meijer H.J."/>
            <person name="Morris P."/>
            <person name="Nusbaum C."/>
            <person name="Oome S."/>
            <person name="Phillips A.J."/>
            <person name="van Rooyen D."/>
            <person name="Rzeszutek E."/>
            <person name="Saraiva M."/>
            <person name="Secombes C.J."/>
            <person name="Seidl M.F."/>
            <person name="Snel B."/>
            <person name="Stassen J.H."/>
            <person name="Sykes S."/>
            <person name="Tripathy S."/>
            <person name="van den Berg H."/>
            <person name="Vega-Arreguin J.C."/>
            <person name="Wawra S."/>
            <person name="Young S.K."/>
            <person name="Zeng Q."/>
            <person name="Dieguez-Uribeondo J."/>
            <person name="Russ C."/>
            <person name="Tyler B.M."/>
            <person name="van West P."/>
        </authorList>
    </citation>
    <scope>NUCLEOTIDE SEQUENCE [LARGE SCALE GENOMIC DNA]</scope>
    <source>
        <strain evidence="8 9">CBS 223.65</strain>
    </source>
</reference>
<evidence type="ECO:0000313" key="8">
    <source>
        <dbReference type="EMBL" id="KDO33787.1"/>
    </source>
</evidence>
<gene>
    <name evidence="8" type="ORF">SPRG_01666</name>
</gene>
<sequence>MLPMVLRDVISRFLDGSPEHEADALLRRGNSNRFTFVPFSLGPKNCIGKRFAIAEMQTVLLHLLPSYALTRTPASNLVPKLTGVTIKPTALPLRLVRRANA</sequence>
<organism evidence="8 9">
    <name type="scientific">Saprolegnia parasitica (strain CBS 223.65)</name>
    <dbReference type="NCBI Taxonomy" id="695850"/>
    <lineage>
        <taxon>Eukaryota</taxon>
        <taxon>Sar</taxon>
        <taxon>Stramenopiles</taxon>
        <taxon>Oomycota</taxon>
        <taxon>Saprolegniomycetes</taxon>
        <taxon>Saprolegniales</taxon>
        <taxon>Saprolegniaceae</taxon>
        <taxon>Saprolegnia</taxon>
    </lineage>
</organism>
<dbReference type="VEuPathDB" id="FungiDB:SPRG_01666"/>
<keyword evidence="6 7" id="KW-0503">Monooxygenase</keyword>
<dbReference type="RefSeq" id="XP_012195423.1">
    <property type="nucleotide sequence ID" value="XM_012340033.1"/>
</dbReference>
<comment type="similarity">
    <text evidence="1 7">Belongs to the cytochrome P450 family.</text>
</comment>
<dbReference type="GeneID" id="24124247"/>
<keyword evidence="4 7" id="KW-0560">Oxidoreductase</keyword>
<keyword evidence="3 7" id="KW-0479">Metal-binding</keyword>
<keyword evidence="5 7" id="KW-0408">Iron</keyword>
<dbReference type="InterPro" id="IPR050196">
    <property type="entry name" value="Cytochrome_P450_Monoox"/>
</dbReference>
<proteinExistence type="inferred from homology"/>
<dbReference type="OrthoDB" id="2843at2759"/>
<dbReference type="GO" id="GO:0016705">
    <property type="term" value="F:oxidoreductase activity, acting on paired donors, with incorporation or reduction of molecular oxygen"/>
    <property type="evidence" value="ECO:0007669"/>
    <property type="project" value="InterPro"/>
</dbReference>
<dbReference type="PROSITE" id="PS00086">
    <property type="entry name" value="CYTOCHROME_P450"/>
    <property type="match status" value="1"/>
</dbReference>
<keyword evidence="2 7" id="KW-0349">Heme</keyword>
<evidence type="ECO:0000313" key="9">
    <source>
        <dbReference type="Proteomes" id="UP000030745"/>
    </source>
</evidence>
<dbReference type="STRING" id="695850.A0A067D440"/>